<proteinExistence type="predicted"/>
<name>A0A9N8HI97_9STRA</name>
<dbReference type="EMBL" id="CAICTM010000685">
    <property type="protein sequence ID" value="CAB9514961.1"/>
    <property type="molecule type" value="Genomic_DNA"/>
</dbReference>
<evidence type="ECO:0000313" key="2">
    <source>
        <dbReference type="EMBL" id="CAB9514961.1"/>
    </source>
</evidence>
<feature type="region of interest" description="Disordered" evidence="1">
    <location>
        <begin position="1"/>
        <end position="97"/>
    </location>
</feature>
<dbReference type="GO" id="GO:0016787">
    <property type="term" value="F:hydrolase activity"/>
    <property type="evidence" value="ECO:0007669"/>
    <property type="project" value="UniProtKB-KW"/>
</dbReference>
<accession>A0A9N8HI97</accession>
<feature type="region of interest" description="Disordered" evidence="1">
    <location>
        <begin position="209"/>
        <end position="239"/>
    </location>
</feature>
<keyword evidence="2" id="KW-0378">Hydrolase</keyword>
<dbReference type="Proteomes" id="UP001153069">
    <property type="component" value="Unassembled WGS sequence"/>
</dbReference>
<dbReference type="AlphaFoldDB" id="A0A9N8HI97"/>
<organism evidence="2 3">
    <name type="scientific">Seminavis robusta</name>
    <dbReference type="NCBI Taxonomy" id="568900"/>
    <lineage>
        <taxon>Eukaryota</taxon>
        <taxon>Sar</taxon>
        <taxon>Stramenopiles</taxon>
        <taxon>Ochrophyta</taxon>
        <taxon>Bacillariophyta</taxon>
        <taxon>Bacillariophyceae</taxon>
        <taxon>Bacillariophycidae</taxon>
        <taxon>Naviculales</taxon>
        <taxon>Naviculaceae</taxon>
        <taxon>Seminavis</taxon>
    </lineage>
</organism>
<protein>
    <submittedName>
        <fullName evidence="2">Glycosyl hydrolase family 92</fullName>
    </submittedName>
</protein>
<comment type="caution">
    <text evidence="2">The sequence shown here is derived from an EMBL/GenBank/DDBJ whole genome shotgun (WGS) entry which is preliminary data.</text>
</comment>
<evidence type="ECO:0000313" key="3">
    <source>
        <dbReference type="Proteomes" id="UP001153069"/>
    </source>
</evidence>
<feature type="compositionally biased region" description="Low complexity" evidence="1">
    <location>
        <begin position="215"/>
        <end position="225"/>
    </location>
</feature>
<feature type="compositionally biased region" description="Low complexity" evidence="1">
    <location>
        <begin position="23"/>
        <end position="84"/>
    </location>
</feature>
<reference evidence="2" key="1">
    <citation type="submission" date="2020-06" db="EMBL/GenBank/DDBJ databases">
        <authorList>
            <consortium name="Plant Systems Biology data submission"/>
        </authorList>
    </citation>
    <scope>NUCLEOTIDE SEQUENCE</scope>
    <source>
        <strain evidence="2">D6</strain>
    </source>
</reference>
<evidence type="ECO:0000256" key="1">
    <source>
        <dbReference type="SAM" id="MobiDB-lite"/>
    </source>
</evidence>
<keyword evidence="3" id="KW-1185">Reference proteome</keyword>
<sequence length="239" mass="26153">MSRYFPTAAPTRDLSLEPTTVSPSTLAPTTEAPSTAAPTTATPTTIAPTTIKPTTAAPTTIAPTTIAPTTIAPTTLAPSTLSPSTTPPAPTHHHHSKAREIEIDSTAVIGFVLVCLLALLYRKRRKLPGYLLQIKYYLCCCRLSDQEILDQQEEHATLNDFIFDVEDNEETGRLNASHYSELTEDQHTELLPRLPLEVSIQSVFPDLLGDEMEKQPPNNQNNHNNSLEDPLIPPRQNAA</sequence>
<gene>
    <name evidence="2" type="ORF">SEMRO_686_G187070.1</name>
</gene>